<comment type="function">
    <text evidence="5">Could be a nuclease involved in processing of the 5'-end of pre-16S rRNA.</text>
</comment>
<dbReference type="AlphaFoldDB" id="A0A1F5NDG1"/>
<keyword evidence="2 5" id="KW-0690">Ribosome biogenesis</keyword>
<dbReference type="Pfam" id="PF03652">
    <property type="entry name" value="RuvX"/>
    <property type="match status" value="1"/>
</dbReference>
<dbReference type="Gene3D" id="3.30.420.140">
    <property type="entry name" value="YqgF/RNase H-like domain"/>
    <property type="match status" value="1"/>
</dbReference>
<dbReference type="InterPro" id="IPR006641">
    <property type="entry name" value="YqgF/RNaseH-like_dom"/>
</dbReference>
<sequence length="140" mass="15768">MGRVIALDYGRSRVGVALSDESQSLSFPKPYVLLAQREDLVKLIRDEGVEQILVGLPKNLRGEEREIAAEARQFGEYLGGQTGIAVEYVDERFTTLEAKRRLSEAGQQGVRKQRGQQDSVAAHILLEQYLQNHKKLNKMT</sequence>
<dbReference type="InterPro" id="IPR037027">
    <property type="entry name" value="YqgF/RNaseH-like_dom_sf"/>
</dbReference>
<dbReference type="EC" id="3.1.-.-" evidence="5"/>
<dbReference type="GO" id="GO:0016788">
    <property type="term" value="F:hydrolase activity, acting on ester bonds"/>
    <property type="evidence" value="ECO:0007669"/>
    <property type="project" value="UniProtKB-UniRule"/>
</dbReference>
<feature type="domain" description="YqgF/RNase H-like" evidence="6">
    <location>
        <begin position="2"/>
        <end position="98"/>
    </location>
</feature>
<reference evidence="7 8" key="1">
    <citation type="journal article" date="2016" name="Nat. Commun.">
        <title>Thousands of microbial genomes shed light on interconnected biogeochemical processes in an aquifer system.</title>
        <authorList>
            <person name="Anantharaman K."/>
            <person name="Brown C.T."/>
            <person name="Hug L.A."/>
            <person name="Sharon I."/>
            <person name="Castelle C.J."/>
            <person name="Probst A.J."/>
            <person name="Thomas B.C."/>
            <person name="Singh A."/>
            <person name="Wilkins M.J."/>
            <person name="Karaoz U."/>
            <person name="Brodie E.L."/>
            <person name="Williams K.H."/>
            <person name="Hubbard S.S."/>
            <person name="Banfield J.F."/>
        </authorList>
    </citation>
    <scope>NUCLEOTIDE SEQUENCE [LARGE SCALE GENOMIC DNA]</scope>
</reference>
<dbReference type="EMBL" id="MFEG01000026">
    <property type="protein sequence ID" value="OGE75717.1"/>
    <property type="molecule type" value="Genomic_DNA"/>
</dbReference>
<proteinExistence type="inferred from homology"/>
<protein>
    <recommendedName>
        <fullName evidence="5">Putative pre-16S rRNA nuclease</fullName>
        <ecNumber evidence="5">3.1.-.-</ecNumber>
    </recommendedName>
</protein>
<dbReference type="CDD" id="cd16964">
    <property type="entry name" value="YqgF"/>
    <property type="match status" value="1"/>
</dbReference>
<evidence type="ECO:0000256" key="5">
    <source>
        <dbReference type="HAMAP-Rule" id="MF_00651"/>
    </source>
</evidence>
<evidence type="ECO:0000256" key="4">
    <source>
        <dbReference type="ARBA" id="ARBA00022801"/>
    </source>
</evidence>
<comment type="caution">
    <text evidence="7">The sequence shown here is derived from an EMBL/GenBank/DDBJ whole genome shotgun (WGS) entry which is preliminary data.</text>
</comment>
<dbReference type="InterPro" id="IPR012337">
    <property type="entry name" value="RNaseH-like_sf"/>
</dbReference>
<name>A0A1F5NDG1_9BACT</name>
<evidence type="ECO:0000256" key="2">
    <source>
        <dbReference type="ARBA" id="ARBA00022517"/>
    </source>
</evidence>
<dbReference type="NCBIfam" id="TIGR00250">
    <property type="entry name" value="RNAse_H_YqgF"/>
    <property type="match status" value="1"/>
</dbReference>
<dbReference type="PANTHER" id="PTHR33317">
    <property type="entry name" value="POLYNUCLEOTIDYL TRANSFERASE, RIBONUCLEASE H-LIKE SUPERFAMILY PROTEIN"/>
    <property type="match status" value="1"/>
</dbReference>
<evidence type="ECO:0000256" key="1">
    <source>
        <dbReference type="ARBA" id="ARBA00022490"/>
    </source>
</evidence>
<keyword evidence="1 5" id="KW-0963">Cytoplasm</keyword>
<organism evidence="7 8">
    <name type="scientific">Candidatus Doudnabacteria bacterium RIFCSPHIGHO2_01_52_17</name>
    <dbReference type="NCBI Taxonomy" id="1817820"/>
    <lineage>
        <taxon>Bacteria</taxon>
        <taxon>Candidatus Doudnaibacteriota</taxon>
    </lineage>
</organism>
<keyword evidence="3 5" id="KW-0540">Nuclease</keyword>
<accession>A0A1F5NDG1</accession>
<evidence type="ECO:0000313" key="8">
    <source>
        <dbReference type="Proteomes" id="UP000176547"/>
    </source>
</evidence>
<evidence type="ECO:0000259" key="6">
    <source>
        <dbReference type="SMART" id="SM00732"/>
    </source>
</evidence>
<dbReference type="PANTHER" id="PTHR33317:SF4">
    <property type="entry name" value="POLYNUCLEOTIDYL TRANSFERASE, RIBONUCLEASE H-LIKE SUPERFAMILY PROTEIN"/>
    <property type="match status" value="1"/>
</dbReference>
<dbReference type="GO" id="GO:0005829">
    <property type="term" value="C:cytosol"/>
    <property type="evidence" value="ECO:0007669"/>
    <property type="project" value="TreeGrafter"/>
</dbReference>
<dbReference type="HAMAP" id="MF_00651">
    <property type="entry name" value="Nuclease_YqgF"/>
    <property type="match status" value="1"/>
</dbReference>
<comment type="similarity">
    <text evidence="5">Belongs to the YqgF HJR family.</text>
</comment>
<dbReference type="SUPFAM" id="SSF53098">
    <property type="entry name" value="Ribonuclease H-like"/>
    <property type="match status" value="1"/>
</dbReference>
<comment type="subcellular location">
    <subcellularLocation>
        <location evidence="5">Cytoplasm</location>
    </subcellularLocation>
</comment>
<dbReference type="GO" id="GO:0004518">
    <property type="term" value="F:nuclease activity"/>
    <property type="evidence" value="ECO:0007669"/>
    <property type="project" value="UniProtKB-KW"/>
</dbReference>
<dbReference type="InterPro" id="IPR005227">
    <property type="entry name" value="YqgF"/>
</dbReference>
<evidence type="ECO:0000313" key="7">
    <source>
        <dbReference type="EMBL" id="OGE75717.1"/>
    </source>
</evidence>
<evidence type="ECO:0000256" key="3">
    <source>
        <dbReference type="ARBA" id="ARBA00022722"/>
    </source>
</evidence>
<dbReference type="SMART" id="SM00732">
    <property type="entry name" value="YqgFc"/>
    <property type="match status" value="1"/>
</dbReference>
<dbReference type="Proteomes" id="UP000176547">
    <property type="component" value="Unassembled WGS sequence"/>
</dbReference>
<gene>
    <name evidence="7" type="ORF">A3K06_00365</name>
</gene>
<keyword evidence="4 5" id="KW-0378">Hydrolase</keyword>
<dbReference type="GO" id="GO:0000967">
    <property type="term" value="P:rRNA 5'-end processing"/>
    <property type="evidence" value="ECO:0007669"/>
    <property type="project" value="UniProtKB-UniRule"/>
</dbReference>